<reference evidence="3" key="1">
    <citation type="submission" date="2017-09" db="EMBL/GenBank/DDBJ databases">
        <title>Depth-based differentiation of microbial function through sediment-hosted aquifers and enrichment of novel symbionts in the deep terrestrial subsurface.</title>
        <authorList>
            <person name="Probst A.J."/>
            <person name="Ladd B."/>
            <person name="Jarett J.K."/>
            <person name="Geller-Mcgrath D.E."/>
            <person name="Sieber C.M.K."/>
            <person name="Emerson J.B."/>
            <person name="Anantharaman K."/>
            <person name="Thomas B.C."/>
            <person name="Malmstrom R."/>
            <person name="Stieglmeier M."/>
            <person name="Klingl A."/>
            <person name="Woyke T."/>
            <person name="Ryan C.M."/>
            <person name="Banfield J.F."/>
        </authorList>
    </citation>
    <scope>NUCLEOTIDE SEQUENCE [LARGE SCALE GENOMIC DNA]</scope>
</reference>
<evidence type="ECO:0000313" key="2">
    <source>
        <dbReference type="EMBL" id="PIS08964.1"/>
    </source>
</evidence>
<feature type="coiled-coil region" evidence="1">
    <location>
        <begin position="74"/>
        <end position="101"/>
    </location>
</feature>
<keyword evidence="1" id="KW-0175">Coiled coil</keyword>
<protein>
    <submittedName>
        <fullName evidence="2">Uncharacterized protein</fullName>
    </submittedName>
</protein>
<evidence type="ECO:0000256" key="1">
    <source>
        <dbReference type="SAM" id="Coils"/>
    </source>
</evidence>
<accession>A0A2H0W8H7</accession>
<name>A0A2H0W8H7_9BACT</name>
<evidence type="ECO:0000313" key="3">
    <source>
        <dbReference type="Proteomes" id="UP000230093"/>
    </source>
</evidence>
<comment type="caution">
    <text evidence="2">The sequence shown here is derived from an EMBL/GenBank/DDBJ whole genome shotgun (WGS) entry which is preliminary data.</text>
</comment>
<organism evidence="2 3">
    <name type="scientific">Candidatus Beckwithbacteria bacterium CG10_big_fil_rev_8_21_14_0_10_34_10</name>
    <dbReference type="NCBI Taxonomy" id="1974495"/>
    <lineage>
        <taxon>Bacteria</taxon>
        <taxon>Candidatus Beckwithiibacteriota</taxon>
    </lineage>
</organism>
<proteinExistence type="predicted"/>
<dbReference type="AlphaFoldDB" id="A0A2H0W8H7"/>
<dbReference type="Proteomes" id="UP000230093">
    <property type="component" value="Unassembled WGS sequence"/>
</dbReference>
<dbReference type="EMBL" id="PEZT01000023">
    <property type="protein sequence ID" value="PIS08964.1"/>
    <property type="molecule type" value="Genomic_DNA"/>
</dbReference>
<gene>
    <name evidence="2" type="ORF">COT75_03815</name>
</gene>
<sequence>MKKLFWDYLIEVEEIKVKLDKHGMVKEESYHLLKVAHDTFNLKILDEVLSYLPKEKHKEFLKELDEKPDNPKLLEVLKKEVEDIENKIKEVVKNVKQEILEKIEEITD</sequence>